<name>A0A443SG39_9ACAR</name>
<dbReference type="InterPro" id="IPR035965">
    <property type="entry name" value="PAS-like_dom_sf"/>
</dbReference>
<keyword evidence="8" id="KW-1185">Reference proteome</keyword>
<dbReference type="STRING" id="299467.A0A443SG39"/>
<dbReference type="GO" id="GO:0000977">
    <property type="term" value="F:RNA polymerase II transcription regulatory region sequence-specific DNA binding"/>
    <property type="evidence" value="ECO:0007669"/>
    <property type="project" value="TreeGrafter"/>
</dbReference>
<sequence>MQMYNKSQTRTGYYRFLAKSGGYLWLQSEATLINDNNGQPFEIVSVNYVIRGEKKLYISSVNYLIQLKT</sequence>
<proteinExistence type="predicted"/>
<dbReference type="GO" id="GO:0010557">
    <property type="term" value="P:positive regulation of macromolecule biosynthetic process"/>
    <property type="evidence" value="ECO:0007669"/>
    <property type="project" value="UniProtKB-ARBA"/>
</dbReference>
<dbReference type="EMBL" id="NCKV01002722">
    <property type="protein sequence ID" value="RWS26480.1"/>
    <property type="molecule type" value="Genomic_DNA"/>
</dbReference>
<dbReference type="GO" id="GO:0000981">
    <property type="term" value="F:DNA-binding transcription factor activity, RNA polymerase II-specific"/>
    <property type="evidence" value="ECO:0007669"/>
    <property type="project" value="TreeGrafter"/>
</dbReference>
<keyword evidence="3" id="KW-0238">DNA-binding</keyword>
<evidence type="ECO:0000256" key="3">
    <source>
        <dbReference type="ARBA" id="ARBA00023125"/>
    </source>
</evidence>
<dbReference type="Pfam" id="PF08447">
    <property type="entry name" value="PAS_3"/>
    <property type="match status" value="1"/>
</dbReference>
<keyword evidence="5" id="KW-0539">Nucleus</keyword>
<dbReference type="AlphaFoldDB" id="A0A443SG39"/>
<dbReference type="PANTHER" id="PTHR23043:SF17">
    <property type="entry name" value="PROTEIN SIMILAR"/>
    <property type="match status" value="1"/>
</dbReference>
<dbReference type="Proteomes" id="UP000288716">
    <property type="component" value="Unassembled WGS sequence"/>
</dbReference>
<dbReference type="InterPro" id="IPR001610">
    <property type="entry name" value="PAC"/>
</dbReference>
<accession>A0A443SG39</accession>
<dbReference type="OrthoDB" id="6021714at2759"/>
<evidence type="ECO:0000256" key="4">
    <source>
        <dbReference type="ARBA" id="ARBA00023163"/>
    </source>
</evidence>
<evidence type="ECO:0000313" key="8">
    <source>
        <dbReference type="Proteomes" id="UP000288716"/>
    </source>
</evidence>
<protein>
    <submittedName>
        <fullName evidence="7">Hypoxia-inducible factor 1-alpha-like protein</fullName>
    </submittedName>
</protein>
<dbReference type="GO" id="GO:0005634">
    <property type="term" value="C:nucleus"/>
    <property type="evidence" value="ECO:0007669"/>
    <property type="project" value="UniProtKB-SubCell"/>
</dbReference>
<organism evidence="7 8">
    <name type="scientific">Leptotrombidium deliense</name>
    <dbReference type="NCBI Taxonomy" id="299467"/>
    <lineage>
        <taxon>Eukaryota</taxon>
        <taxon>Metazoa</taxon>
        <taxon>Ecdysozoa</taxon>
        <taxon>Arthropoda</taxon>
        <taxon>Chelicerata</taxon>
        <taxon>Arachnida</taxon>
        <taxon>Acari</taxon>
        <taxon>Acariformes</taxon>
        <taxon>Trombidiformes</taxon>
        <taxon>Prostigmata</taxon>
        <taxon>Anystina</taxon>
        <taxon>Parasitengona</taxon>
        <taxon>Trombiculoidea</taxon>
        <taxon>Trombiculidae</taxon>
        <taxon>Leptotrombidium</taxon>
    </lineage>
</organism>
<gene>
    <name evidence="7" type="ORF">B4U80_08136</name>
</gene>
<evidence type="ECO:0000256" key="2">
    <source>
        <dbReference type="ARBA" id="ARBA00023015"/>
    </source>
</evidence>
<dbReference type="CDD" id="cd00130">
    <property type="entry name" value="PAS"/>
    <property type="match status" value="1"/>
</dbReference>
<feature type="domain" description="PAS fold-3" evidence="6">
    <location>
        <begin position="5"/>
        <end position="47"/>
    </location>
</feature>
<evidence type="ECO:0000256" key="1">
    <source>
        <dbReference type="ARBA" id="ARBA00004123"/>
    </source>
</evidence>
<dbReference type="InterPro" id="IPR000014">
    <property type="entry name" value="PAS"/>
</dbReference>
<dbReference type="InterPro" id="IPR013655">
    <property type="entry name" value="PAS_fold_3"/>
</dbReference>
<dbReference type="SUPFAM" id="SSF55785">
    <property type="entry name" value="PYP-like sensor domain (PAS domain)"/>
    <property type="match status" value="1"/>
</dbReference>
<dbReference type="GO" id="GO:0071456">
    <property type="term" value="P:cellular response to hypoxia"/>
    <property type="evidence" value="ECO:0007669"/>
    <property type="project" value="TreeGrafter"/>
</dbReference>
<keyword evidence="4" id="KW-0804">Transcription</keyword>
<comment type="caution">
    <text evidence="7">The sequence shown here is derived from an EMBL/GenBank/DDBJ whole genome shotgun (WGS) entry which is preliminary data.</text>
</comment>
<reference evidence="7 8" key="1">
    <citation type="journal article" date="2018" name="Gigascience">
        <title>Genomes of trombidid mites reveal novel predicted allergens and laterally-transferred genes associated with secondary metabolism.</title>
        <authorList>
            <person name="Dong X."/>
            <person name="Chaisiri K."/>
            <person name="Xia D."/>
            <person name="Armstrong S.D."/>
            <person name="Fang Y."/>
            <person name="Donnelly M.J."/>
            <person name="Kadowaki T."/>
            <person name="McGarry J.W."/>
            <person name="Darby A.C."/>
            <person name="Makepeace B.L."/>
        </authorList>
    </citation>
    <scope>NUCLEOTIDE SEQUENCE [LARGE SCALE GENOMIC DNA]</scope>
    <source>
        <strain evidence="7">UoL-UT</strain>
    </source>
</reference>
<dbReference type="PANTHER" id="PTHR23043">
    <property type="entry name" value="HYPOXIA-INDUCIBLE FACTOR 1 ALPHA"/>
    <property type="match status" value="1"/>
</dbReference>
<evidence type="ECO:0000313" key="7">
    <source>
        <dbReference type="EMBL" id="RWS26480.1"/>
    </source>
</evidence>
<dbReference type="VEuPathDB" id="VectorBase:LDEU005560"/>
<dbReference type="Gene3D" id="3.30.450.20">
    <property type="entry name" value="PAS domain"/>
    <property type="match status" value="1"/>
</dbReference>
<evidence type="ECO:0000256" key="5">
    <source>
        <dbReference type="ARBA" id="ARBA00023242"/>
    </source>
</evidence>
<keyword evidence="2" id="KW-0805">Transcription regulation</keyword>
<dbReference type="SMART" id="SM00086">
    <property type="entry name" value="PAC"/>
    <property type="match status" value="1"/>
</dbReference>
<comment type="subcellular location">
    <subcellularLocation>
        <location evidence="1">Nucleus</location>
    </subcellularLocation>
</comment>
<evidence type="ECO:0000259" key="6">
    <source>
        <dbReference type="Pfam" id="PF08447"/>
    </source>
</evidence>